<gene>
    <name evidence="2" type="ORF">g.17689</name>
</gene>
<dbReference type="AlphaFoldDB" id="A0A2S2R051"/>
<feature type="compositionally biased region" description="Basic residues" evidence="1">
    <location>
        <begin position="62"/>
        <end position="82"/>
    </location>
</feature>
<dbReference type="EMBL" id="GGMS01014110">
    <property type="protein sequence ID" value="MBY83313.1"/>
    <property type="molecule type" value="Transcribed_RNA"/>
</dbReference>
<evidence type="ECO:0000256" key="1">
    <source>
        <dbReference type="SAM" id="MobiDB-lite"/>
    </source>
</evidence>
<organism evidence="2">
    <name type="scientific">Sipha flava</name>
    <name type="common">yellow sugarcane aphid</name>
    <dbReference type="NCBI Taxonomy" id="143950"/>
    <lineage>
        <taxon>Eukaryota</taxon>
        <taxon>Metazoa</taxon>
        <taxon>Ecdysozoa</taxon>
        <taxon>Arthropoda</taxon>
        <taxon>Hexapoda</taxon>
        <taxon>Insecta</taxon>
        <taxon>Pterygota</taxon>
        <taxon>Neoptera</taxon>
        <taxon>Paraneoptera</taxon>
        <taxon>Hemiptera</taxon>
        <taxon>Sternorrhyncha</taxon>
        <taxon>Aphidomorpha</taxon>
        <taxon>Aphidoidea</taxon>
        <taxon>Aphididae</taxon>
        <taxon>Sipha</taxon>
    </lineage>
</organism>
<name>A0A2S2R051_9HEMI</name>
<proteinExistence type="predicted"/>
<feature type="region of interest" description="Disordered" evidence="1">
    <location>
        <begin position="31"/>
        <end position="94"/>
    </location>
</feature>
<reference evidence="2" key="1">
    <citation type="submission" date="2018-04" db="EMBL/GenBank/DDBJ databases">
        <title>Transcriptome assembly of Sipha flava.</title>
        <authorList>
            <person name="Scully E.D."/>
            <person name="Geib S.M."/>
            <person name="Palmer N.A."/>
            <person name="Koch K."/>
            <person name="Bradshaw J."/>
            <person name="Heng-Moss T."/>
            <person name="Sarath G."/>
        </authorList>
    </citation>
    <scope>NUCLEOTIDE SEQUENCE</scope>
</reference>
<evidence type="ECO:0000313" key="2">
    <source>
        <dbReference type="EMBL" id="MBY83313.1"/>
    </source>
</evidence>
<protein>
    <submittedName>
        <fullName evidence="2">Uncharacterized protein</fullName>
    </submittedName>
</protein>
<accession>A0A2S2R051</accession>
<sequence>MVGFSAHARAARALRVLHAAAAEEGGVHARAIPTRGYRVPPPAAASGHRDPHRPPTPPQSSSHHRRRPRAHRSGSVRRRPERARKSSTAAAVPTDLVFPRIVPGRYTHSRARGGPAWPDPYRRRYNRVRRPLCACIGLISRGVCPSRSRTPPLPPRLRCRSTCLGFFRPTCVCTSAPVLPVRNDVMKTKKKKKRLLRRDEFGTFFHPAATGMFAKRFRPKQHAKS</sequence>